<dbReference type="RefSeq" id="WP_062233341.1">
    <property type="nucleotide sequence ID" value="NZ_JBEPAT010000009.1"/>
</dbReference>
<feature type="region of interest" description="Disordered" evidence="1">
    <location>
        <begin position="151"/>
        <end position="194"/>
    </location>
</feature>
<keyword evidence="2" id="KW-0472">Membrane</keyword>
<evidence type="ECO:0000313" key="3">
    <source>
        <dbReference type="EMBL" id="KUN71606.1"/>
    </source>
</evidence>
<feature type="region of interest" description="Disordered" evidence="1">
    <location>
        <begin position="246"/>
        <end position="272"/>
    </location>
</feature>
<name>A0A124HZN6_9ACTN</name>
<dbReference type="Proteomes" id="UP000054375">
    <property type="component" value="Unassembled WGS sequence"/>
</dbReference>
<feature type="compositionally biased region" description="Low complexity" evidence="1">
    <location>
        <begin position="165"/>
        <end position="191"/>
    </location>
</feature>
<reference evidence="3 4" key="1">
    <citation type="submission" date="2015-10" db="EMBL/GenBank/DDBJ databases">
        <title>Draft genome sequence of Streptomyces griseorubiginosus DSM 40469, type strain for the species Streptomyces griseorubiginosus.</title>
        <authorList>
            <person name="Ruckert C."/>
            <person name="Winkler A."/>
            <person name="Kalinowski J."/>
            <person name="Kampfer P."/>
            <person name="Glaeser S."/>
        </authorList>
    </citation>
    <scope>NUCLEOTIDE SEQUENCE [LARGE SCALE GENOMIC DNA]</scope>
    <source>
        <strain evidence="3 4">DSM 40469</strain>
    </source>
</reference>
<keyword evidence="2" id="KW-1133">Transmembrane helix</keyword>
<evidence type="ECO:0000256" key="2">
    <source>
        <dbReference type="SAM" id="Phobius"/>
    </source>
</evidence>
<feature type="transmembrane region" description="Helical" evidence="2">
    <location>
        <begin position="125"/>
        <end position="147"/>
    </location>
</feature>
<protein>
    <submittedName>
        <fullName evidence="3">Uncharacterized protein</fullName>
    </submittedName>
</protein>
<keyword evidence="4" id="KW-1185">Reference proteome</keyword>
<proteinExistence type="predicted"/>
<accession>A0A124HZN6</accession>
<gene>
    <name evidence="3" type="ORF">AQJ54_02280</name>
</gene>
<comment type="caution">
    <text evidence="3">The sequence shown here is derived from an EMBL/GenBank/DDBJ whole genome shotgun (WGS) entry which is preliminary data.</text>
</comment>
<dbReference type="EMBL" id="LMWV01000002">
    <property type="protein sequence ID" value="KUN71606.1"/>
    <property type="molecule type" value="Genomic_DNA"/>
</dbReference>
<feature type="region of interest" description="Disordered" evidence="1">
    <location>
        <begin position="1"/>
        <end position="38"/>
    </location>
</feature>
<evidence type="ECO:0000313" key="4">
    <source>
        <dbReference type="Proteomes" id="UP000054375"/>
    </source>
</evidence>
<keyword evidence="2" id="KW-0812">Transmembrane</keyword>
<dbReference type="AlphaFoldDB" id="A0A124HZN6"/>
<sequence length="272" mass="28291">MTGEHGTADGNGHGMGDERPYGETSPAPEPSYGNAAFPAKGAQGEAVFLPRGAHGDAAFEPKVSYDHGRLEAVLGAALLGAKEDGEAERRAVDAFRVARDTGAHRARTRRRDDWRPRPQRRWGRSWKATLSVLLASLTLGGVAYAAIGAGGHGPAKGAARDEGVRPSVTTSAPAPSPTAPRSSAPAPADRPATAKDTLAHCRAYEKLRGRGRALNSTAYRRLVAAAGGEDNVSAYCAALTELATDAADVKPGKRKGQATAGSNADKNKSKKH</sequence>
<organism evidence="3 4">
    <name type="scientific">Streptomyces griseorubiginosus</name>
    <dbReference type="NCBI Taxonomy" id="67304"/>
    <lineage>
        <taxon>Bacteria</taxon>
        <taxon>Bacillati</taxon>
        <taxon>Actinomycetota</taxon>
        <taxon>Actinomycetes</taxon>
        <taxon>Kitasatosporales</taxon>
        <taxon>Streptomycetaceae</taxon>
        <taxon>Streptomyces</taxon>
    </lineage>
</organism>
<evidence type="ECO:0000256" key="1">
    <source>
        <dbReference type="SAM" id="MobiDB-lite"/>
    </source>
</evidence>